<protein>
    <recommendedName>
        <fullName evidence="10">J domain-containing protein</fullName>
    </recommendedName>
</protein>
<gene>
    <name evidence="8" type="ORF">SPPG_01675</name>
</gene>
<feature type="region of interest" description="Disordered" evidence="4">
    <location>
        <begin position="1486"/>
        <end position="1522"/>
    </location>
</feature>
<dbReference type="InterPro" id="IPR013083">
    <property type="entry name" value="Znf_RING/FYVE/PHD"/>
</dbReference>
<dbReference type="InterPro" id="IPR033635">
    <property type="entry name" value="ANKS1/Caskin"/>
</dbReference>
<feature type="domain" description="Fibronectin type-III" evidence="7">
    <location>
        <begin position="320"/>
        <end position="418"/>
    </location>
</feature>
<evidence type="ECO:0008006" key="10">
    <source>
        <dbReference type="Google" id="ProtNLM"/>
    </source>
</evidence>
<feature type="compositionally biased region" description="Polar residues" evidence="4">
    <location>
        <begin position="845"/>
        <end position="854"/>
    </location>
</feature>
<feature type="region of interest" description="Disordered" evidence="4">
    <location>
        <begin position="296"/>
        <end position="315"/>
    </location>
</feature>
<evidence type="ECO:0000256" key="2">
    <source>
        <dbReference type="ARBA" id="ARBA00023043"/>
    </source>
</evidence>
<evidence type="ECO:0000259" key="5">
    <source>
        <dbReference type="PROSITE" id="PS50076"/>
    </source>
</evidence>
<keyword evidence="2" id="KW-0040">ANK repeat</keyword>
<keyword evidence="1" id="KW-0677">Repeat</keyword>
<dbReference type="OrthoDB" id="10250354at2759"/>
<dbReference type="InterPro" id="IPR001660">
    <property type="entry name" value="SAM"/>
</dbReference>
<dbReference type="InterPro" id="IPR013761">
    <property type="entry name" value="SAM/pointed_sf"/>
</dbReference>
<feature type="region of interest" description="Disordered" evidence="4">
    <location>
        <begin position="71"/>
        <end position="102"/>
    </location>
</feature>
<feature type="domain" description="J" evidence="5">
    <location>
        <begin position="193"/>
        <end position="264"/>
    </location>
</feature>
<dbReference type="Gene3D" id="1.10.150.50">
    <property type="entry name" value="Transcription Factor, Ets-1"/>
    <property type="match status" value="2"/>
</dbReference>
<feature type="compositionally biased region" description="Polar residues" evidence="4">
    <location>
        <begin position="1170"/>
        <end position="1182"/>
    </location>
</feature>
<feature type="region of interest" description="Disordered" evidence="4">
    <location>
        <begin position="1260"/>
        <end position="1282"/>
    </location>
</feature>
<dbReference type="eggNOG" id="ENOG502T08S">
    <property type="taxonomic scope" value="Eukaryota"/>
</dbReference>
<feature type="domain" description="SAM" evidence="6">
    <location>
        <begin position="972"/>
        <end position="1027"/>
    </location>
</feature>
<evidence type="ECO:0000256" key="3">
    <source>
        <dbReference type="SAM" id="Coils"/>
    </source>
</evidence>
<evidence type="ECO:0000256" key="4">
    <source>
        <dbReference type="SAM" id="MobiDB-lite"/>
    </source>
</evidence>
<feature type="compositionally biased region" description="Low complexity" evidence="4">
    <location>
        <begin position="1504"/>
        <end position="1522"/>
    </location>
</feature>
<dbReference type="PANTHER" id="PTHR24174:SF16">
    <property type="entry name" value="CASKIN-2"/>
    <property type="match status" value="1"/>
</dbReference>
<dbReference type="Gene3D" id="3.30.40.10">
    <property type="entry name" value="Zinc/RING finger domain, C3HC4 (zinc finger)"/>
    <property type="match status" value="1"/>
</dbReference>
<feature type="compositionally biased region" description="Basic residues" evidence="4">
    <location>
        <begin position="859"/>
        <end position="870"/>
    </location>
</feature>
<feature type="region of interest" description="Disordered" evidence="4">
    <location>
        <begin position="779"/>
        <end position="870"/>
    </location>
</feature>
<evidence type="ECO:0000259" key="7">
    <source>
        <dbReference type="PROSITE" id="PS50853"/>
    </source>
</evidence>
<dbReference type="PROSITE" id="PS50853">
    <property type="entry name" value="FN3"/>
    <property type="match status" value="1"/>
</dbReference>
<dbReference type="SUPFAM" id="SSF57850">
    <property type="entry name" value="RING/U-box"/>
    <property type="match status" value="1"/>
</dbReference>
<dbReference type="Proteomes" id="UP000053201">
    <property type="component" value="Unassembled WGS sequence"/>
</dbReference>
<dbReference type="SUPFAM" id="SSF46565">
    <property type="entry name" value="Chaperone J-domain"/>
    <property type="match status" value="1"/>
</dbReference>
<dbReference type="Gene3D" id="1.10.287.110">
    <property type="entry name" value="DnaJ domain"/>
    <property type="match status" value="1"/>
</dbReference>
<proteinExistence type="predicted"/>
<dbReference type="InterPro" id="IPR003961">
    <property type="entry name" value="FN3_dom"/>
</dbReference>
<dbReference type="Pfam" id="PF04564">
    <property type="entry name" value="U-box"/>
    <property type="match status" value="1"/>
</dbReference>
<dbReference type="Pfam" id="PF00226">
    <property type="entry name" value="DnaJ"/>
    <property type="match status" value="1"/>
</dbReference>
<feature type="coiled-coil region" evidence="3">
    <location>
        <begin position="686"/>
        <end position="713"/>
    </location>
</feature>
<feature type="compositionally biased region" description="Acidic residues" evidence="4">
    <location>
        <begin position="538"/>
        <end position="555"/>
    </location>
</feature>
<dbReference type="STRING" id="645134.A0A0L0HTQ2"/>
<dbReference type="PROSITE" id="PS50105">
    <property type="entry name" value="SAM_DOMAIN"/>
    <property type="match status" value="2"/>
</dbReference>
<dbReference type="Pfam" id="PF00536">
    <property type="entry name" value="SAM_1"/>
    <property type="match status" value="2"/>
</dbReference>
<dbReference type="PROSITE" id="PS50076">
    <property type="entry name" value="DNAJ_2"/>
    <property type="match status" value="1"/>
</dbReference>
<dbReference type="SUPFAM" id="SSF47769">
    <property type="entry name" value="SAM/Pointed domain"/>
    <property type="match status" value="2"/>
</dbReference>
<feature type="domain" description="SAM" evidence="6">
    <location>
        <begin position="1035"/>
        <end position="1099"/>
    </location>
</feature>
<evidence type="ECO:0000256" key="1">
    <source>
        <dbReference type="ARBA" id="ARBA00022737"/>
    </source>
</evidence>
<dbReference type="InterPro" id="IPR036116">
    <property type="entry name" value="FN3_sf"/>
</dbReference>
<feature type="compositionally biased region" description="Basic and acidic residues" evidence="4">
    <location>
        <begin position="522"/>
        <end position="531"/>
    </location>
</feature>
<dbReference type="GO" id="GO:0004842">
    <property type="term" value="F:ubiquitin-protein transferase activity"/>
    <property type="evidence" value="ECO:0007669"/>
    <property type="project" value="InterPro"/>
</dbReference>
<dbReference type="GO" id="GO:0016567">
    <property type="term" value="P:protein ubiquitination"/>
    <property type="evidence" value="ECO:0007669"/>
    <property type="project" value="InterPro"/>
</dbReference>
<dbReference type="Gene3D" id="2.60.40.10">
    <property type="entry name" value="Immunoglobulins"/>
    <property type="match status" value="1"/>
</dbReference>
<dbReference type="InParanoid" id="A0A0L0HTQ2"/>
<dbReference type="CDD" id="cd00063">
    <property type="entry name" value="FN3"/>
    <property type="match status" value="1"/>
</dbReference>
<feature type="compositionally biased region" description="Polar residues" evidence="4">
    <location>
        <begin position="1267"/>
        <end position="1282"/>
    </location>
</feature>
<evidence type="ECO:0000259" key="6">
    <source>
        <dbReference type="PROSITE" id="PS50105"/>
    </source>
</evidence>
<dbReference type="RefSeq" id="XP_016612283.1">
    <property type="nucleotide sequence ID" value="XM_016749995.1"/>
</dbReference>
<dbReference type="SMART" id="SM00454">
    <property type="entry name" value="SAM"/>
    <property type="match status" value="2"/>
</dbReference>
<feature type="region of interest" description="Disordered" evidence="4">
    <location>
        <begin position="522"/>
        <end position="585"/>
    </location>
</feature>
<dbReference type="PROSITE" id="PS00636">
    <property type="entry name" value="DNAJ_1"/>
    <property type="match status" value="1"/>
</dbReference>
<organism evidence="8 9">
    <name type="scientific">Spizellomyces punctatus (strain DAOM BR117)</name>
    <dbReference type="NCBI Taxonomy" id="645134"/>
    <lineage>
        <taxon>Eukaryota</taxon>
        <taxon>Fungi</taxon>
        <taxon>Fungi incertae sedis</taxon>
        <taxon>Chytridiomycota</taxon>
        <taxon>Chytridiomycota incertae sedis</taxon>
        <taxon>Chytridiomycetes</taxon>
        <taxon>Spizellomycetales</taxon>
        <taxon>Spizellomycetaceae</taxon>
        <taxon>Spizellomyces</taxon>
    </lineage>
</organism>
<dbReference type="VEuPathDB" id="FungiDB:SPPG_01675"/>
<evidence type="ECO:0000313" key="8">
    <source>
        <dbReference type="EMBL" id="KND04244.1"/>
    </source>
</evidence>
<feature type="compositionally biased region" description="Basic and acidic residues" evidence="4">
    <location>
        <begin position="1156"/>
        <end position="1168"/>
    </location>
</feature>
<feature type="compositionally biased region" description="Basic residues" evidence="4">
    <location>
        <begin position="828"/>
        <end position="842"/>
    </location>
</feature>
<dbReference type="GeneID" id="27685326"/>
<dbReference type="InterPro" id="IPR003613">
    <property type="entry name" value="Ubox_domain"/>
</dbReference>
<keyword evidence="3" id="KW-0175">Coiled coil</keyword>
<keyword evidence="9" id="KW-1185">Reference proteome</keyword>
<dbReference type="InterPro" id="IPR018253">
    <property type="entry name" value="DnaJ_domain_CS"/>
</dbReference>
<feature type="coiled-coil region" evidence="3">
    <location>
        <begin position="174"/>
        <end position="201"/>
    </location>
</feature>
<feature type="compositionally biased region" description="Low complexity" evidence="4">
    <location>
        <begin position="746"/>
        <end position="755"/>
    </location>
</feature>
<feature type="compositionally biased region" description="Basic and acidic residues" evidence="4">
    <location>
        <begin position="71"/>
        <end position="100"/>
    </location>
</feature>
<sequence length="1550" mass="171893">MTTAPPSSPRFSGPLPHFFQVLNLEHDEHARALVMIFTEQIALAEEIVKCREALTEAEEALAKVEQGRKEFAQERKRDEKRLDEKTRQALKKEKKNAERAARKRGFPIAGGLTVTSTNVLTFMEAQASLASVAGPKDICRVVDVIKEEGTLVSDTGRHFHTGPIRNETTFQLLCGLAFREVAEAREKVAALEQRAKELDQQAEKGHQGLMDSVRRRYKVLAVRMHPDKLQRPPTEEDYQRFRELQTAHQVLSDTDLRRRYIQMMDHNAFLATLPKVSKDADQEGHRPVIKRDKDGVQPTRTVLPNDHRRLTGGFPHQCTRPRIIDSIVTDPKRGHTRVMLTWNCASAEELQISRYEVQVKQRSTGPEASEWIRIYMGWSTEWWTDVLPPGHYSFRVRAENNLGLGEWSTFLDYYIEDIQAVRQQRREELERNKEERRSKLAKRLRWQISVVLNQTGNVPTTEKLSKLRTLLDQARRSKMDEVVEETEEIVMGLEARVAKNEEQHLWRSKLHEYVKAVLKEGGDGRVDKDSDGQQMVEQDAEDEGAEDPDTDEAEDDGKGTSSSGAGVSADSSVRPPSPTKEGHRATLSDFEEFLVSLPDMYPPDTPYTLPATIRNQIVQTVQALIRNRPPLRVTSIVPQKNNPSDISLSVSCLDIYQRILAIARAALTHKEYLGGQAGFKGIHTALGVLAREIDDANRSMDKKRQQIESFLKERERSMKARAESDCVGEPLRGHGALQARTETQDDTGTAAAAQQNTHEYDKPISEANIKTFRVDVGHHEHIDEPPPPYTPREVGVRPQTEEDNGGWNDASDPSNNDRENPENSTTPRLRRRGTRGGVRRRKNSETQGQAQASVVSPRQSRRGSRARVRPRSLVNGVAVAAESAEYYEDAKKGSGPVSLLENAVETNADDTSTTTKCLHRPSVPQVQFNDIELESHHNKSTGTSEPAEIPMEKTSEVSPMVDIGDDPKLFGFLASLNLEQYLPAFLAHDASWSLLPLLRESDLVQLGITKVGPRKRIMHFIDDAKKREEVQLPDTTATTVAEWLENLGLSVYAEGFFREEVAFEDLPALAEDDLVNTFEMHKIGHLRKAMASIEGLKTRNKKIPVVPVNEGAPVEDLKSKPLTNVLDANADSTASAAQTVETGIGFESLDTSCNENARDEQKSSHETDVQETLGQPERQQGVPQKLPASHVPFPQQGLPQMLNGGHPPGPYAQAVKESSIDNSLVPQVNDVHSYTHDQLGSRPASLPVSFPDHASGPGTVGLAWGDPNQSTTHPANNSSRMWPQSRASFDAAFGANYESFVMPSGPTYGTYPGRTDSRRATYEREAPLSNGYGLHGANVYRQQISSFPPQRHQQPHGVNPIKFGGGVGGGSSVMSSGTRGAGYNTSTVGGRVPPEFVCALTRRIMNVPVQGPDGYYYDHAQLRARLIAENTWRSPITMMYYPVEAWHRCLHTPDMHLKGLIDTFIATGARRRSSVGALNAARDLWESGSDTQQSRHGFDSVGGTPTVIPSAPVSVPSSVGGTSAPVSGLKATMGLNGWTADVPGGASIWR</sequence>
<dbReference type="InterPro" id="IPR001623">
    <property type="entry name" value="DnaJ_domain"/>
</dbReference>
<feature type="region of interest" description="Disordered" evidence="4">
    <location>
        <begin position="738"/>
        <end position="767"/>
    </location>
</feature>
<dbReference type="PANTHER" id="PTHR24174">
    <property type="entry name" value="ANKYRIN REPEAT AND STERILE ALPHA MOTIF DOMAIN-CONTAINING PROTEIN 1"/>
    <property type="match status" value="1"/>
</dbReference>
<dbReference type="CDD" id="cd09487">
    <property type="entry name" value="SAM_superfamily"/>
    <property type="match status" value="2"/>
</dbReference>
<dbReference type="EMBL" id="KQ257451">
    <property type="protein sequence ID" value="KND04244.1"/>
    <property type="molecule type" value="Genomic_DNA"/>
</dbReference>
<dbReference type="SUPFAM" id="SSF49265">
    <property type="entry name" value="Fibronectin type III"/>
    <property type="match status" value="1"/>
</dbReference>
<feature type="compositionally biased region" description="Low complexity" evidence="4">
    <location>
        <begin position="561"/>
        <end position="573"/>
    </location>
</feature>
<evidence type="ECO:0000313" key="9">
    <source>
        <dbReference type="Proteomes" id="UP000053201"/>
    </source>
</evidence>
<feature type="region of interest" description="Disordered" evidence="4">
    <location>
        <begin position="1153"/>
        <end position="1186"/>
    </location>
</feature>
<dbReference type="InterPro" id="IPR036869">
    <property type="entry name" value="J_dom_sf"/>
</dbReference>
<dbReference type="InterPro" id="IPR013783">
    <property type="entry name" value="Ig-like_fold"/>
</dbReference>
<accession>A0A0L0HTQ2</accession>
<name>A0A0L0HTQ2_SPIPD</name>
<reference evidence="8 9" key="1">
    <citation type="submission" date="2009-08" db="EMBL/GenBank/DDBJ databases">
        <title>The Genome Sequence of Spizellomyces punctatus strain DAOM BR117.</title>
        <authorList>
            <consortium name="The Broad Institute Genome Sequencing Platform"/>
            <person name="Russ C."/>
            <person name="Cuomo C."/>
            <person name="Shea T."/>
            <person name="Young S.K."/>
            <person name="Zeng Q."/>
            <person name="Koehrsen M."/>
            <person name="Haas B."/>
            <person name="Borodovsky M."/>
            <person name="Guigo R."/>
            <person name="Alvarado L."/>
            <person name="Berlin A."/>
            <person name="Bochicchio J."/>
            <person name="Borenstein D."/>
            <person name="Chapman S."/>
            <person name="Chen Z."/>
            <person name="Engels R."/>
            <person name="Freedman E."/>
            <person name="Gellesch M."/>
            <person name="Goldberg J."/>
            <person name="Griggs A."/>
            <person name="Gujja S."/>
            <person name="Heiman D."/>
            <person name="Hepburn T."/>
            <person name="Howarth C."/>
            <person name="Jen D."/>
            <person name="Larson L."/>
            <person name="Lewis B."/>
            <person name="Mehta T."/>
            <person name="Park D."/>
            <person name="Pearson M."/>
            <person name="Roberts A."/>
            <person name="Saif S."/>
            <person name="Shenoy N."/>
            <person name="Sisk P."/>
            <person name="Stolte C."/>
            <person name="Sykes S."/>
            <person name="Thomson T."/>
            <person name="Walk T."/>
            <person name="White J."/>
            <person name="Yandava C."/>
            <person name="Burger G."/>
            <person name="Gray M.W."/>
            <person name="Holland P.W.H."/>
            <person name="King N."/>
            <person name="Lang F.B.F."/>
            <person name="Roger A.J."/>
            <person name="Ruiz-Trillo I."/>
            <person name="Lander E."/>
            <person name="Nusbaum C."/>
        </authorList>
    </citation>
    <scope>NUCLEOTIDE SEQUENCE [LARGE SCALE GENOMIC DNA]</scope>
    <source>
        <strain evidence="8 9">DAOM BR117</strain>
    </source>
</reference>